<reference evidence="3" key="1">
    <citation type="submission" date="2023-06" db="EMBL/GenBank/DDBJ databases">
        <title>Genome-scale phylogeny and comparative genomics of the fungal order Sordariales.</title>
        <authorList>
            <consortium name="Lawrence Berkeley National Laboratory"/>
            <person name="Hensen N."/>
            <person name="Bonometti L."/>
            <person name="Westerberg I."/>
            <person name="Brannstrom I.O."/>
            <person name="Guillou S."/>
            <person name="Cros-Aarteil S."/>
            <person name="Calhoun S."/>
            <person name="Haridas S."/>
            <person name="Kuo A."/>
            <person name="Mondo S."/>
            <person name="Pangilinan J."/>
            <person name="Riley R."/>
            <person name="LaButti K."/>
            <person name="Andreopoulos B."/>
            <person name="Lipzen A."/>
            <person name="Chen C."/>
            <person name="Yanf M."/>
            <person name="Daum C."/>
            <person name="Ng V."/>
            <person name="Clum A."/>
            <person name="Steindorff A."/>
            <person name="Ohm R."/>
            <person name="Martin F."/>
            <person name="Silar P."/>
            <person name="Natvig D."/>
            <person name="Lalanne C."/>
            <person name="Gautier V."/>
            <person name="Ament-velasquez S.L."/>
            <person name="Kruys A."/>
            <person name="Hutchinson M.I."/>
            <person name="Powell A.J."/>
            <person name="Barry K."/>
            <person name="Miller A.N."/>
            <person name="Grigoriev I.V."/>
            <person name="Debuchy R."/>
            <person name="Gladieux P."/>
            <person name="Thoren M.H."/>
            <person name="Johannesson H."/>
        </authorList>
    </citation>
    <scope>NUCLEOTIDE SEQUENCE</scope>
    <source>
        <strain evidence="3">SMH3187-1</strain>
    </source>
</reference>
<dbReference type="EMBL" id="JAUKUD010000002">
    <property type="protein sequence ID" value="KAK0752180.1"/>
    <property type="molecule type" value="Genomic_DNA"/>
</dbReference>
<evidence type="ECO:0000256" key="2">
    <source>
        <dbReference type="ARBA" id="ARBA00040895"/>
    </source>
</evidence>
<evidence type="ECO:0000313" key="4">
    <source>
        <dbReference type="Proteomes" id="UP001172155"/>
    </source>
</evidence>
<keyword evidence="4" id="KW-1185">Reference proteome</keyword>
<dbReference type="SUPFAM" id="SSF52833">
    <property type="entry name" value="Thioredoxin-like"/>
    <property type="match status" value="1"/>
</dbReference>
<accession>A0AA40F6R8</accession>
<sequence length="351" mass="38028">MLASRFARTASGRAFATPRSHLSFSTKPKPPPFPVVASCPSPTCACASTPEMPEGFEIDHKTNINGLISNYAQHVVVCTGKPDWPSRIEDDNSGDNLAADLRELVGRGGTFSDPFHNISVLNSSFPSSSLPRAEVQNTSVYLLPSFQYVPFLPRVSFESVEALVKGFLLPEELHPMHDGLSPIHRDRLRRKTAYQALLLGVRDVQDILVLICGHGGRDQRCGVFGPLLQGEFERRLPEKGVEVLSGPVDVNLSEEAAALAGEGSGATRSARVGLISHIGGHKFAGNVILYLPPGLKTEVGEEHPLAGHGIWYGRVEPKHVEGIVTETILKGNVIADMFRGGIQRDGHILRL</sequence>
<dbReference type="InterPro" id="IPR009737">
    <property type="entry name" value="Aim32/Apd1-like"/>
</dbReference>
<dbReference type="PANTHER" id="PTHR31902">
    <property type="entry name" value="ACTIN PATCHES DISTAL PROTEIN 1"/>
    <property type="match status" value="1"/>
</dbReference>
<evidence type="ECO:0000256" key="1">
    <source>
        <dbReference type="ARBA" id="ARBA00038208"/>
    </source>
</evidence>
<dbReference type="CDD" id="cd03062">
    <property type="entry name" value="TRX_Fd_Sucrase"/>
    <property type="match status" value="1"/>
</dbReference>
<dbReference type="AlphaFoldDB" id="A0AA40F6R8"/>
<evidence type="ECO:0000313" key="3">
    <source>
        <dbReference type="EMBL" id="KAK0752180.1"/>
    </source>
</evidence>
<dbReference type="Gene3D" id="3.40.30.10">
    <property type="entry name" value="Glutaredoxin"/>
    <property type="match status" value="1"/>
</dbReference>
<dbReference type="PANTHER" id="PTHR31902:SF7">
    <property type="entry name" value="ALTERED INHERITANCE OF MITOCHONDRIA PROTEIN 32"/>
    <property type="match status" value="1"/>
</dbReference>
<comment type="similarity">
    <text evidence="1">Belongs to the AIM32 family.</text>
</comment>
<organism evidence="3 4">
    <name type="scientific">Schizothecium vesticola</name>
    <dbReference type="NCBI Taxonomy" id="314040"/>
    <lineage>
        <taxon>Eukaryota</taxon>
        <taxon>Fungi</taxon>
        <taxon>Dikarya</taxon>
        <taxon>Ascomycota</taxon>
        <taxon>Pezizomycotina</taxon>
        <taxon>Sordariomycetes</taxon>
        <taxon>Sordariomycetidae</taxon>
        <taxon>Sordariales</taxon>
        <taxon>Schizotheciaceae</taxon>
        <taxon>Schizothecium</taxon>
    </lineage>
</organism>
<protein>
    <recommendedName>
        <fullName evidence="2">Altered inheritance of mitochondria protein 32</fullName>
    </recommendedName>
</protein>
<dbReference type="Pfam" id="PF06999">
    <property type="entry name" value="Suc_Fer-like"/>
    <property type="match status" value="1"/>
</dbReference>
<dbReference type="InterPro" id="IPR036249">
    <property type="entry name" value="Thioredoxin-like_sf"/>
</dbReference>
<proteinExistence type="inferred from homology"/>
<comment type="caution">
    <text evidence="3">The sequence shown here is derived from an EMBL/GenBank/DDBJ whole genome shotgun (WGS) entry which is preliminary data.</text>
</comment>
<name>A0AA40F6R8_9PEZI</name>
<dbReference type="Proteomes" id="UP001172155">
    <property type="component" value="Unassembled WGS sequence"/>
</dbReference>
<gene>
    <name evidence="3" type="ORF">B0T18DRAFT_404301</name>
</gene>